<gene>
    <name evidence="1" type="ORF">SAMN05216353_1426</name>
</gene>
<evidence type="ECO:0000313" key="1">
    <source>
        <dbReference type="EMBL" id="SFG42470.1"/>
    </source>
</evidence>
<protein>
    <submittedName>
        <fullName evidence="1">Uncharacterized protein</fullName>
    </submittedName>
</protein>
<sequence>MDDLKIKQMLDRFLFFYDKASLENADPERRFELWKEHYGFTFVPPGYEKDQFEREMLNYAWDKYSLVYDRIKYFEIDEVNLQELVTPVKQALQYDEPISLTLLFFVGTFETEPFILEQDHEYTLCFPIETEWNEFKLLQEIVRVVHCCKSGLAPSQTRTLAQLIFQEGIALHTARQLMSKQANIKTELLWSREKCSREPNRIMINIIPHLSRTDYEALFSFTKGTGASGYEKEANFTGWIVVKHLLDNGRTVGDLASVPKEDVDTFVERSLFSLLNHAYIIQPQE</sequence>
<evidence type="ECO:0000313" key="2">
    <source>
        <dbReference type="Proteomes" id="UP000198897"/>
    </source>
</evidence>
<name>A0A1I2RPT9_9BACI</name>
<dbReference type="RefSeq" id="WP_089753836.1">
    <property type="nucleotide sequence ID" value="NZ_FOOG01000042.1"/>
</dbReference>
<dbReference type="AlphaFoldDB" id="A0A1I2RPT9"/>
<dbReference type="EMBL" id="FOOG01000042">
    <property type="protein sequence ID" value="SFG42470.1"/>
    <property type="molecule type" value="Genomic_DNA"/>
</dbReference>
<proteinExistence type="predicted"/>
<dbReference type="OrthoDB" id="8479025at2"/>
<reference evidence="2" key="1">
    <citation type="submission" date="2016-10" db="EMBL/GenBank/DDBJ databases">
        <authorList>
            <person name="Varghese N."/>
            <person name="Submissions S."/>
        </authorList>
    </citation>
    <scope>NUCLEOTIDE SEQUENCE [LARGE SCALE GENOMIC DNA]</scope>
    <source>
        <strain evidence="2">FP5</strain>
    </source>
</reference>
<accession>A0A1I2RPT9</accession>
<keyword evidence="2" id="KW-1185">Reference proteome</keyword>
<dbReference type="Proteomes" id="UP000198897">
    <property type="component" value="Unassembled WGS sequence"/>
</dbReference>
<organism evidence="1 2">
    <name type="scientific">Halobacillus alkaliphilus</name>
    <dbReference type="NCBI Taxonomy" id="396056"/>
    <lineage>
        <taxon>Bacteria</taxon>
        <taxon>Bacillati</taxon>
        <taxon>Bacillota</taxon>
        <taxon>Bacilli</taxon>
        <taxon>Bacillales</taxon>
        <taxon>Bacillaceae</taxon>
        <taxon>Halobacillus</taxon>
    </lineage>
</organism>